<dbReference type="AlphaFoldDB" id="A0A399R1B5"/>
<dbReference type="SUPFAM" id="SSF81296">
    <property type="entry name" value="E set domains"/>
    <property type="match status" value="1"/>
</dbReference>
<dbReference type="OrthoDB" id="9795530at2"/>
<organism evidence="2 3">
    <name type="scientific">Henriciella barbarensis</name>
    <dbReference type="NCBI Taxonomy" id="86342"/>
    <lineage>
        <taxon>Bacteria</taxon>
        <taxon>Pseudomonadati</taxon>
        <taxon>Pseudomonadota</taxon>
        <taxon>Alphaproteobacteria</taxon>
        <taxon>Hyphomonadales</taxon>
        <taxon>Hyphomonadaceae</taxon>
        <taxon>Henriciella</taxon>
    </lineage>
</organism>
<evidence type="ECO:0000313" key="3">
    <source>
        <dbReference type="Proteomes" id="UP000265431"/>
    </source>
</evidence>
<comment type="caution">
    <text evidence="2">The sequence shown here is derived from an EMBL/GenBank/DDBJ whole genome shotgun (WGS) entry which is preliminary data.</text>
</comment>
<dbReference type="InterPro" id="IPR030995">
    <property type="entry name" value="SoxZ"/>
</dbReference>
<feature type="domain" description="Sulphur oxidation protein SoxZ" evidence="1">
    <location>
        <begin position="9"/>
        <end position="100"/>
    </location>
</feature>
<dbReference type="RefSeq" id="WP_119379760.1">
    <property type="nucleotide sequence ID" value="NZ_QWGB01000005.1"/>
</dbReference>
<dbReference type="Proteomes" id="UP000265431">
    <property type="component" value="Unassembled WGS sequence"/>
</dbReference>
<protein>
    <submittedName>
        <fullName evidence="2">Thiosulfate oxidation carrier complex protein SoxZ</fullName>
    </submittedName>
</protein>
<proteinExistence type="predicted"/>
<keyword evidence="3" id="KW-1185">Reference proteome</keyword>
<name>A0A399R1B5_9PROT</name>
<dbReference type="NCBIfam" id="TIGR04490">
    <property type="entry name" value="SoxZ_true"/>
    <property type="match status" value="1"/>
</dbReference>
<dbReference type="Pfam" id="PF08770">
    <property type="entry name" value="SoxZ"/>
    <property type="match status" value="1"/>
</dbReference>
<dbReference type="InterPro" id="IPR013783">
    <property type="entry name" value="Ig-like_fold"/>
</dbReference>
<gene>
    <name evidence="2" type="primary">soxZ</name>
    <name evidence="2" type="ORF">D1224_10180</name>
</gene>
<accession>A0A399R1B5</accession>
<dbReference type="InterPro" id="IPR014756">
    <property type="entry name" value="Ig_E-set"/>
</dbReference>
<reference evidence="2 3" key="1">
    <citation type="submission" date="2018-08" db="EMBL/GenBank/DDBJ databases">
        <title>Henriciella mobilis sp. nov., isolated from seawater.</title>
        <authorList>
            <person name="Cheng H."/>
            <person name="Wu Y.-H."/>
            <person name="Xu X.-W."/>
            <person name="Guo L.-L."/>
        </authorList>
    </citation>
    <scope>NUCLEOTIDE SEQUENCE [LARGE SCALE GENOMIC DNA]</scope>
    <source>
        <strain evidence="2 3">CCUG66934</strain>
    </source>
</reference>
<evidence type="ECO:0000259" key="1">
    <source>
        <dbReference type="Pfam" id="PF08770"/>
    </source>
</evidence>
<dbReference type="Gene3D" id="2.60.40.10">
    <property type="entry name" value="Immunoglobulins"/>
    <property type="match status" value="1"/>
</dbReference>
<dbReference type="InterPro" id="IPR014880">
    <property type="entry name" value="SoxZ_dom"/>
</dbReference>
<dbReference type="EMBL" id="QWGB01000005">
    <property type="protein sequence ID" value="RIJ24571.1"/>
    <property type="molecule type" value="Genomic_DNA"/>
</dbReference>
<sequence length="106" mass="11806">MATIRIAAPDTASAGEVIELKALIQHPMETGYRSGPDGKRIERDIIEKFEVTYDGETVFEADLRPGIAANPIFTFYTRATTSGPIVFKWTDQDGESWSETHELTVE</sequence>
<evidence type="ECO:0000313" key="2">
    <source>
        <dbReference type="EMBL" id="RIJ24571.1"/>
    </source>
</evidence>